<keyword evidence="3" id="KW-1185">Reference proteome</keyword>
<proteinExistence type="predicted"/>
<gene>
    <name evidence="2" type="ORF">BDQ12DRAFT_694271</name>
</gene>
<evidence type="ECO:0000313" key="3">
    <source>
        <dbReference type="Proteomes" id="UP000308652"/>
    </source>
</evidence>
<dbReference type="EMBL" id="ML213770">
    <property type="protein sequence ID" value="TFK31361.1"/>
    <property type="molecule type" value="Genomic_DNA"/>
</dbReference>
<evidence type="ECO:0000313" key="2">
    <source>
        <dbReference type="EMBL" id="TFK31361.1"/>
    </source>
</evidence>
<sequence>MANIQNTTAQNAPAQNATAQTDPPQIVNNTMLHAVLSRAIKILKPLKKITTRLAPDHVLVIMVDDNMVYTSKNLDAMAISVLEVNWDICFKASSTIKIESKN</sequence>
<name>A0A5C3LRK2_9AGAR</name>
<evidence type="ECO:0000256" key="1">
    <source>
        <dbReference type="SAM" id="MobiDB-lite"/>
    </source>
</evidence>
<organism evidence="2 3">
    <name type="scientific">Crucibulum laeve</name>
    <dbReference type="NCBI Taxonomy" id="68775"/>
    <lineage>
        <taxon>Eukaryota</taxon>
        <taxon>Fungi</taxon>
        <taxon>Dikarya</taxon>
        <taxon>Basidiomycota</taxon>
        <taxon>Agaricomycotina</taxon>
        <taxon>Agaricomycetes</taxon>
        <taxon>Agaricomycetidae</taxon>
        <taxon>Agaricales</taxon>
        <taxon>Agaricineae</taxon>
        <taxon>Nidulariaceae</taxon>
        <taxon>Crucibulum</taxon>
    </lineage>
</organism>
<feature type="region of interest" description="Disordered" evidence="1">
    <location>
        <begin position="1"/>
        <end position="23"/>
    </location>
</feature>
<protein>
    <submittedName>
        <fullName evidence="2">Uncharacterized protein</fullName>
    </submittedName>
</protein>
<reference evidence="2 3" key="1">
    <citation type="journal article" date="2019" name="Nat. Ecol. Evol.">
        <title>Megaphylogeny resolves global patterns of mushroom evolution.</title>
        <authorList>
            <person name="Varga T."/>
            <person name="Krizsan K."/>
            <person name="Foldi C."/>
            <person name="Dima B."/>
            <person name="Sanchez-Garcia M."/>
            <person name="Sanchez-Ramirez S."/>
            <person name="Szollosi G.J."/>
            <person name="Szarkandi J.G."/>
            <person name="Papp V."/>
            <person name="Albert L."/>
            <person name="Andreopoulos W."/>
            <person name="Angelini C."/>
            <person name="Antonin V."/>
            <person name="Barry K.W."/>
            <person name="Bougher N.L."/>
            <person name="Buchanan P."/>
            <person name="Buyck B."/>
            <person name="Bense V."/>
            <person name="Catcheside P."/>
            <person name="Chovatia M."/>
            <person name="Cooper J."/>
            <person name="Damon W."/>
            <person name="Desjardin D."/>
            <person name="Finy P."/>
            <person name="Geml J."/>
            <person name="Haridas S."/>
            <person name="Hughes K."/>
            <person name="Justo A."/>
            <person name="Karasinski D."/>
            <person name="Kautmanova I."/>
            <person name="Kiss B."/>
            <person name="Kocsube S."/>
            <person name="Kotiranta H."/>
            <person name="LaButti K.M."/>
            <person name="Lechner B.E."/>
            <person name="Liimatainen K."/>
            <person name="Lipzen A."/>
            <person name="Lukacs Z."/>
            <person name="Mihaltcheva S."/>
            <person name="Morgado L.N."/>
            <person name="Niskanen T."/>
            <person name="Noordeloos M.E."/>
            <person name="Ohm R.A."/>
            <person name="Ortiz-Santana B."/>
            <person name="Ovrebo C."/>
            <person name="Racz N."/>
            <person name="Riley R."/>
            <person name="Savchenko A."/>
            <person name="Shiryaev A."/>
            <person name="Soop K."/>
            <person name="Spirin V."/>
            <person name="Szebenyi C."/>
            <person name="Tomsovsky M."/>
            <person name="Tulloss R.E."/>
            <person name="Uehling J."/>
            <person name="Grigoriev I.V."/>
            <person name="Vagvolgyi C."/>
            <person name="Papp T."/>
            <person name="Martin F.M."/>
            <person name="Miettinen O."/>
            <person name="Hibbett D.S."/>
            <person name="Nagy L.G."/>
        </authorList>
    </citation>
    <scope>NUCLEOTIDE SEQUENCE [LARGE SCALE GENOMIC DNA]</scope>
    <source>
        <strain evidence="2 3">CBS 166.37</strain>
    </source>
</reference>
<accession>A0A5C3LRK2</accession>
<dbReference type="AlphaFoldDB" id="A0A5C3LRK2"/>
<feature type="compositionally biased region" description="Low complexity" evidence="1">
    <location>
        <begin position="1"/>
        <end position="21"/>
    </location>
</feature>
<dbReference type="Proteomes" id="UP000308652">
    <property type="component" value="Unassembled WGS sequence"/>
</dbReference>